<accession>A0A1F8EE48</accession>
<comment type="caution">
    <text evidence="2">The sequence shown here is derived from an EMBL/GenBank/DDBJ whole genome shotgun (WGS) entry which is preliminary data.</text>
</comment>
<dbReference type="GO" id="GO:0016779">
    <property type="term" value="F:nucleotidyltransferase activity"/>
    <property type="evidence" value="ECO:0007669"/>
    <property type="project" value="InterPro"/>
</dbReference>
<name>A0A1F8EE48_9BACT</name>
<proteinExistence type="predicted"/>
<dbReference type="Gene3D" id="3.30.460.10">
    <property type="entry name" value="Beta Polymerase, domain 2"/>
    <property type="match status" value="1"/>
</dbReference>
<dbReference type="AlphaFoldDB" id="A0A1F8EE48"/>
<dbReference type="Proteomes" id="UP000177594">
    <property type="component" value="Unassembled WGS sequence"/>
</dbReference>
<gene>
    <name evidence="2" type="ORF">A2817_00285</name>
</gene>
<sequence length="106" mass="11939">MVKEQVSGIISQYIQELEKKITVTKVILYGSFAYGQPHAGSDIDLVVISPEFAKMKPLERLEFLSLATRFNRAPIEAIGYTPEEFSTAKNYIFLDYIVQNGKAVYG</sequence>
<evidence type="ECO:0000313" key="2">
    <source>
        <dbReference type="EMBL" id="OGM99123.1"/>
    </source>
</evidence>
<protein>
    <recommendedName>
        <fullName evidence="1">Polymerase nucleotidyl transferase domain-containing protein</fullName>
    </recommendedName>
</protein>
<dbReference type="CDD" id="cd05403">
    <property type="entry name" value="NT_KNTase_like"/>
    <property type="match status" value="1"/>
</dbReference>
<feature type="domain" description="Polymerase nucleotidyl transferase" evidence="1">
    <location>
        <begin position="11"/>
        <end position="78"/>
    </location>
</feature>
<dbReference type="InterPro" id="IPR002934">
    <property type="entry name" value="Polymerase_NTP_transf_dom"/>
</dbReference>
<evidence type="ECO:0000259" key="1">
    <source>
        <dbReference type="Pfam" id="PF01909"/>
    </source>
</evidence>
<reference evidence="2 3" key="1">
    <citation type="journal article" date="2016" name="Nat. Commun.">
        <title>Thousands of microbial genomes shed light on interconnected biogeochemical processes in an aquifer system.</title>
        <authorList>
            <person name="Anantharaman K."/>
            <person name="Brown C.T."/>
            <person name="Hug L.A."/>
            <person name="Sharon I."/>
            <person name="Castelle C.J."/>
            <person name="Probst A.J."/>
            <person name="Thomas B.C."/>
            <person name="Singh A."/>
            <person name="Wilkins M.J."/>
            <person name="Karaoz U."/>
            <person name="Brodie E.L."/>
            <person name="Williams K.H."/>
            <person name="Hubbard S.S."/>
            <person name="Banfield J.F."/>
        </authorList>
    </citation>
    <scope>NUCLEOTIDE SEQUENCE [LARGE SCALE GENOMIC DNA]</scope>
</reference>
<dbReference type="EMBL" id="MGIZ01000027">
    <property type="protein sequence ID" value="OGM99123.1"/>
    <property type="molecule type" value="Genomic_DNA"/>
</dbReference>
<dbReference type="PANTHER" id="PTHR43449">
    <property type="entry name" value="NUCLEOTIDYLTRANSFERASE"/>
    <property type="match status" value="1"/>
</dbReference>
<evidence type="ECO:0000313" key="3">
    <source>
        <dbReference type="Proteomes" id="UP000177594"/>
    </source>
</evidence>
<dbReference type="Pfam" id="PF01909">
    <property type="entry name" value="NTP_transf_2"/>
    <property type="match status" value="1"/>
</dbReference>
<dbReference type="InterPro" id="IPR043519">
    <property type="entry name" value="NT_sf"/>
</dbReference>
<organism evidence="2 3">
    <name type="scientific">Candidatus Yanofskybacteria bacterium RIFCSPHIGHO2_01_FULL_39_8b</name>
    <dbReference type="NCBI Taxonomy" id="1802659"/>
    <lineage>
        <taxon>Bacteria</taxon>
        <taxon>Candidatus Yanofskyibacteriota</taxon>
    </lineage>
</organism>
<dbReference type="PANTHER" id="PTHR43449:SF1">
    <property type="entry name" value="POLYMERASE BETA NUCLEOTIDYLTRANSFERASE DOMAIN-CONTAINING PROTEIN"/>
    <property type="match status" value="1"/>
</dbReference>
<dbReference type="SUPFAM" id="SSF81301">
    <property type="entry name" value="Nucleotidyltransferase"/>
    <property type="match status" value="1"/>
</dbReference>